<reference evidence="2" key="1">
    <citation type="submission" date="2023-10" db="EMBL/GenBank/DDBJ databases">
        <title>Genome assembly of Pristionchus species.</title>
        <authorList>
            <person name="Yoshida K."/>
            <person name="Sommer R.J."/>
        </authorList>
    </citation>
    <scope>NUCLEOTIDE SEQUENCE</scope>
    <source>
        <strain evidence="2">RS5133</strain>
    </source>
</reference>
<name>A0AAV5WJB9_9BILA</name>
<feature type="domain" description="PH-like" evidence="1">
    <location>
        <begin position="183"/>
        <end position="278"/>
    </location>
</feature>
<dbReference type="Pfam" id="PF25359">
    <property type="entry name" value="PH_met_RdRP"/>
    <property type="match status" value="1"/>
</dbReference>
<sequence length="281" mass="32565">LKLSCTEIFISDKPRRTRNKKTLHPSHHSHLAPRQPIEKRRRAIRLEDRIGVVEYEETEPYTEFDLVMECNDDGAMSGWDENMNETRNKEMEDDVKRELDNAVFNSMSCFLRVRDRVESRSIDYQSALTVTYRFPSALLPYSLVSTSGGILQYVHAEWQRQRRRSSTLSMGVSDVPLIPKSLTNHMDIPLSRIAWGSHISSERIGVHWTVDQEATAADPNDPDPRINLSLYYDKGNIMIHFNTTESIRIDTGSGRKSWLVRYRVSVQMRDIKRVSFDQSSD</sequence>
<evidence type="ECO:0000313" key="3">
    <source>
        <dbReference type="Proteomes" id="UP001432322"/>
    </source>
</evidence>
<dbReference type="AlphaFoldDB" id="A0AAV5WJB9"/>
<dbReference type="Proteomes" id="UP001432322">
    <property type="component" value="Unassembled WGS sequence"/>
</dbReference>
<dbReference type="InterPro" id="IPR057493">
    <property type="entry name" value="PH_RdRP-assoc"/>
</dbReference>
<organism evidence="2 3">
    <name type="scientific">Pristionchus fissidentatus</name>
    <dbReference type="NCBI Taxonomy" id="1538716"/>
    <lineage>
        <taxon>Eukaryota</taxon>
        <taxon>Metazoa</taxon>
        <taxon>Ecdysozoa</taxon>
        <taxon>Nematoda</taxon>
        <taxon>Chromadorea</taxon>
        <taxon>Rhabditida</taxon>
        <taxon>Rhabditina</taxon>
        <taxon>Diplogasteromorpha</taxon>
        <taxon>Diplogasteroidea</taxon>
        <taxon>Neodiplogasteridae</taxon>
        <taxon>Pristionchus</taxon>
    </lineage>
</organism>
<protein>
    <recommendedName>
        <fullName evidence="1">PH-like domain-containing protein</fullName>
    </recommendedName>
</protein>
<evidence type="ECO:0000259" key="1">
    <source>
        <dbReference type="Pfam" id="PF25359"/>
    </source>
</evidence>
<proteinExistence type="predicted"/>
<feature type="non-terminal residue" evidence="2">
    <location>
        <position position="1"/>
    </location>
</feature>
<dbReference type="EMBL" id="BTSY01000005">
    <property type="protein sequence ID" value="GMT30743.1"/>
    <property type="molecule type" value="Genomic_DNA"/>
</dbReference>
<comment type="caution">
    <text evidence="2">The sequence shown here is derived from an EMBL/GenBank/DDBJ whole genome shotgun (WGS) entry which is preliminary data.</text>
</comment>
<gene>
    <name evidence="2" type="ORF">PFISCL1PPCAC_22040</name>
</gene>
<feature type="non-terminal residue" evidence="2">
    <location>
        <position position="281"/>
    </location>
</feature>
<evidence type="ECO:0000313" key="2">
    <source>
        <dbReference type="EMBL" id="GMT30743.1"/>
    </source>
</evidence>
<keyword evidence="3" id="KW-1185">Reference proteome</keyword>
<accession>A0AAV5WJB9</accession>